<proteinExistence type="predicted"/>
<dbReference type="AlphaFoldDB" id="A0AAV0LM71"/>
<organism evidence="2 3">
    <name type="scientific">Linum tenue</name>
    <dbReference type="NCBI Taxonomy" id="586396"/>
    <lineage>
        <taxon>Eukaryota</taxon>
        <taxon>Viridiplantae</taxon>
        <taxon>Streptophyta</taxon>
        <taxon>Embryophyta</taxon>
        <taxon>Tracheophyta</taxon>
        <taxon>Spermatophyta</taxon>
        <taxon>Magnoliopsida</taxon>
        <taxon>eudicotyledons</taxon>
        <taxon>Gunneridae</taxon>
        <taxon>Pentapetalae</taxon>
        <taxon>rosids</taxon>
        <taxon>fabids</taxon>
        <taxon>Malpighiales</taxon>
        <taxon>Linaceae</taxon>
        <taxon>Linum</taxon>
    </lineage>
</organism>
<sequence length="182" mass="20673">MFCREWRSALVVKALGRSVSYTLMAKRLVGLWAKAGTLQVTSVKNGYFLVRFTSGIDYERAVTGGPWMVGDNYLTVHPWSEDFDPYDHEISSTLVWARLLDIPIHYFHQVAVMKIGSRIGKPIRVDQATSCGARSDYARVCVQVDITRPLLSQFTIKGKKYFIQYEGLEKICLKCGTYSECN</sequence>
<comment type="caution">
    <text evidence="2">The sequence shown here is derived from an EMBL/GenBank/DDBJ whole genome shotgun (WGS) entry which is preliminary data.</text>
</comment>
<dbReference type="PANTHER" id="PTHR31286:SF99">
    <property type="entry name" value="DUF4283 DOMAIN-CONTAINING PROTEIN"/>
    <property type="match status" value="1"/>
</dbReference>
<dbReference type="InterPro" id="IPR025558">
    <property type="entry name" value="DUF4283"/>
</dbReference>
<dbReference type="Proteomes" id="UP001154282">
    <property type="component" value="Unassembled WGS sequence"/>
</dbReference>
<evidence type="ECO:0000313" key="3">
    <source>
        <dbReference type="Proteomes" id="UP001154282"/>
    </source>
</evidence>
<dbReference type="PANTHER" id="PTHR31286">
    <property type="entry name" value="GLYCINE-RICH CELL WALL STRUCTURAL PROTEIN 1.8-LIKE"/>
    <property type="match status" value="1"/>
</dbReference>
<feature type="domain" description="DUF4283" evidence="1">
    <location>
        <begin position="5"/>
        <end position="85"/>
    </location>
</feature>
<dbReference type="EMBL" id="CAMGYJ010000006">
    <property type="protein sequence ID" value="CAI0435627.1"/>
    <property type="molecule type" value="Genomic_DNA"/>
</dbReference>
<dbReference type="InterPro" id="IPR040256">
    <property type="entry name" value="At4g02000-like"/>
</dbReference>
<protein>
    <recommendedName>
        <fullName evidence="1">DUF4283 domain-containing protein</fullName>
    </recommendedName>
</protein>
<reference evidence="2" key="1">
    <citation type="submission" date="2022-08" db="EMBL/GenBank/DDBJ databases">
        <authorList>
            <person name="Gutierrez-Valencia J."/>
        </authorList>
    </citation>
    <scope>NUCLEOTIDE SEQUENCE</scope>
</reference>
<name>A0AAV0LM71_9ROSI</name>
<accession>A0AAV0LM71</accession>
<dbReference type="Pfam" id="PF14111">
    <property type="entry name" value="DUF4283"/>
    <property type="match status" value="1"/>
</dbReference>
<evidence type="ECO:0000313" key="2">
    <source>
        <dbReference type="EMBL" id="CAI0435627.1"/>
    </source>
</evidence>
<evidence type="ECO:0000259" key="1">
    <source>
        <dbReference type="Pfam" id="PF14111"/>
    </source>
</evidence>
<keyword evidence="3" id="KW-1185">Reference proteome</keyword>
<gene>
    <name evidence="2" type="ORF">LITE_LOCUS24768</name>
</gene>